<evidence type="ECO:0000256" key="5">
    <source>
        <dbReference type="ARBA" id="ARBA00023136"/>
    </source>
</evidence>
<accession>A0ABP4GXS2</accession>
<organism evidence="10 11">
    <name type="scientific">Kitasatospora nipponensis</name>
    <dbReference type="NCBI Taxonomy" id="258049"/>
    <lineage>
        <taxon>Bacteria</taxon>
        <taxon>Bacillati</taxon>
        <taxon>Actinomycetota</taxon>
        <taxon>Actinomycetes</taxon>
        <taxon>Kitasatosporales</taxon>
        <taxon>Streptomycetaceae</taxon>
        <taxon>Kitasatospora</taxon>
    </lineage>
</organism>
<evidence type="ECO:0000256" key="1">
    <source>
        <dbReference type="ARBA" id="ARBA00004651"/>
    </source>
</evidence>
<evidence type="ECO:0000256" key="6">
    <source>
        <dbReference type="ARBA" id="ARBA00038076"/>
    </source>
</evidence>
<evidence type="ECO:0000256" key="7">
    <source>
        <dbReference type="SAM" id="Phobius"/>
    </source>
</evidence>
<evidence type="ECO:0008006" key="12">
    <source>
        <dbReference type="Google" id="ProtNLM"/>
    </source>
</evidence>
<proteinExistence type="inferred from homology"/>
<sequence>MSAVWRASRAAVKRRKLQTTIIGVVVLLSTATIVVALALMAAAAAPFDDAFAQQNGAHLVATFDSSKVSDAQLAQTAHSQGVKAAAGPFPEAIVNVPDGTRGIAAGPLTVVGRTDAATPVDQVNLWAGRWPAAPGEIALNRSPSGSGSSSSFPDFSIALPDGSKLQVVGFASSVSQSGDGWVTPDQLTALHPKASQMLYRFAASGTDDDIRTDVATVANDLPQGALTGSQSYLTLKKDVASRTNAYVPFLMTFGILGLVVALLIVANVVSGAVVSGFKHIGVLKALGFTPNQVAAAYVLMISVPAIVGCVIGVFLGNLLAQPLLIGAFQGLGVQDVSVAYWVDAVSLLGMPAVVALAALGPALRAHGLSAAQAISAGSAPRAGRALGIQRWLGASQLPRSISLGLGLPFTRPARTALTMAAIILGVTTVTLASGLTHTMTAYGNAEELNGTYQVDVNVGGHRADQPAPTMSDAQAESMMRSLGAVHVTASAWQNITFAGTTQSLNGLFLRGDSESLNYTMVKGHWLDGPGQIVVSGGFLRQRGMAVGDKVTLDVGDKQVPVTVVGQLMAYDPDGVLSNWDTLMELTPAQRASSYMVGLAPGADADAFVTAFKNQAGPGLYPQKHSDELNQGTLTIVSFASLFTLMLATVAALGVFNTVVLNTRERRRDLGMLKSIGMTPRQVTAMMVTSMAVLGAVSSLIGLPLGVLVNSLVVPAMGRAAGIDFTDAMLNGWHAWLIILLAFAGVAIAVIGALIPARSAARLTIAQVLHSE</sequence>
<dbReference type="InterPro" id="IPR003838">
    <property type="entry name" value="ABC3_permease_C"/>
</dbReference>
<reference evidence="11" key="1">
    <citation type="journal article" date="2019" name="Int. J. Syst. Evol. Microbiol.">
        <title>The Global Catalogue of Microorganisms (GCM) 10K type strain sequencing project: providing services to taxonomists for standard genome sequencing and annotation.</title>
        <authorList>
            <consortium name="The Broad Institute Genomics Platform"/>
            <consortium name="The Broad Institute Genome Sequencing Center for Infectious Disease"/>
            <person name="Wu L."/>
            <person name="Ma J."/>
        </authorList>
    </citation>
    <scope>NUCLEOTIDE SEQUENCE [LARGE SCALE GENOMIC DNA]</scope>
    <source>
        <strain evidence="11">JCM 13004</strain>
    </source>
</reference>
<comment type="similarity">
    <text evidence="6">Belongs to the ABC-4 integral membrane protein family.</text>
</comment>
<evidence type="ECO:0000313" key="11">
    <source>
        <dbReference type="Proteomes" id="UP001500037"/>
    </source>
</evidence>
<feature type="domain" description="MacB-like periplasmic core" evidence="9">
    <location>
        <begin position="415"/>
        <end position="612"/>
    </location>
</feature>
<dbReference type="Pfam" id="PF12704">
    <property type="entry name" value="MacB_PCD"/>
    <property type="match status" value="1"/>
</dbReference>
<dbReference type="RefSeq" id="WP_344442826.1">
    <property type="nucleotide sequence ID" value="NZ_BAAALF010000062.1"/>
</dbReference>
<evidence type="ECO:0000256" key="2">
    <source>
        <dbReference type="ARBA" id="ARBA00022475"/>
    </source>
</evidence>
<feature type="domain" description="ABC3 transporter permease C-terminal" evidence="8">
    <location>
        <begin position="641"/>
        <end position="763"/>
    </location>
</feature>
<feature type="domain" description="ABC3 transporter permease C-terminal" evidence="8">
    <location>
        <begin position="252"/>
        <end position="365"/>
    </location>
</feature>
<feature type="transmembrane region" description="Helical" evidence="7">
    <location>
        <begin position="732"/>
        <end position="754"/>
    </location>
</feature>
<keyword evidence="4 7" id="KW-1133">Transmembrane helix</keyword>
<gene>
    <name evidence="10" type="ORF">GCM10009665_37070</name>
</gene>
<feature type="transmembrane region" description="Helical" evidence="7">
    <location>
        <begin position="21"/>
        <end position="45"/>
    </location>
</feature>
<feature type="transmembrane region" description="Helical" evidence="7">
    <location>
        <begin position="295"/>
        <end position="318"/>
    </location>
</feature>
<dbReference type="InterPro" id="IPR025857">
    <property type="entry name" value="MacB_PCD"/>
</dbReference>
<feature type="transmembrane region" description="Helical" evidence="7">
    <location>
        <begin position="338"/>
        <end position="359"/>
    </location>
</feature>
<feature type="transmembrane region" description="Helical" evidence="7">
    <location>
        <begin position="416"/>
        <end position="435"/>
    </location>
</feature>
<protein>
    <recommendedName>
        <fullName evidence="12">ABC transport system permease protein</fullName>
    </recommendedName>
</protein>
<dbReference type="InterPro" id="IPR050250">
    <property type="entry name" value="Macrolide_Exporter_MacB"/>
</dbReference>
<keyword evidence="3 7" id="KW-0812">Transmembrane</keyword>
<dbReference type="Pfam" id="PF02687">
    <property type="entry name" value="FtsX"/>
    <property type="match status" value="2"/>
</dbReference>
<comment type="caution">
    <text evidence="10">The sequence shown here is derived from an EMBL/GenBank/DDBJ whole genome shotgun (WGS) entry which is preliminary data.</text>
</comment>
<evidence type="ECO:0000259" key="8">
    <source>
        <dbReference type="Pfam" id="PF02687"/>
    </source>
</evidence>
<keyword evidence="5 7" id="KW-0472">Membrane</keyword>
<evidence type="ECO:0000259" key="9">
    <source>
        <dbReference type="Pfam" id="PF12704"/>
    </source>
</evidence>
<dbReference type="EMBL" id="BAAALF010000062">
    <property type="protein sequence ID" value="GAA1242886.1"/>
    <property type="molecule type" value="Genomic_DNA"/>
</dbReference>
<comment type="subcellular location">
    <subcellularLocation>
        <location evidence="1">Cell membrane</location>
        <topology evidence="1">Multi-pass membrane protein</topology>
    </subcellularLocation>
</comment>
<evidence type="ECO:0000313" key="10">
    <source>
        <dbReference type="EMBL" id="GAA1242886.1"/>
    </source>
</evidence>
<name>A0ABP4GXS2_9ACTN</name>
<keyword evidence="11" id="KW-1185">Reference proteome</keyword>
<dbReference type="Proteomes" id="UP001500037">
    <property type="component" value="Unassembled WGS sequence"/>
</dbReference>
<feature type="transmembrane region" description="Helical" evidence="7">
    <location>
        <begin position="246"/>
        <end position="274"/>
    </location>
</feature>
<dbReference type="PANTHER" id="PTHR30572:SF4">
    <property type="entry name" value="ABC TRANSPORTER PERMEASE YTRF"/>
    <property type="match status" value="1"/>
</dbReference>
<keyword evidence="2" id="KW-1003">Cell membrane</keyword>
<feature type="transmembrane region" description="Helical" evidence="7">
    <location>
        <begin position="635"/>
        <end position="661"/>
    </location>
</feature>
<feature type="transmembrane region" description="Helical" evidence="7">
    <location>
        <begin position="682"/>
        <end position="712"/>
    </location>
</feature>
<dbReference type="PANTHER" id="PTHR30572">
    <property type="entry name" value="MEMBRANE COMPONENT OF TRANSPORTER-RELATED"/>
    <property type="match status" value="1"/>
</dbReference>
<evidence type="ECO:0000256" key="3">
    <source>
        <dbReference type="ARBA" id="ARBA00022692"/>
    </source>
</evidence>
<evidence type="ECO:0000256" key="4">
    <source>
        <dbReference type="ARBA" id="ARBA00022989"/>
    </source>
</evidence>